<dbReference type="SUPFAM" id="SSF53223">
    <property type="entry name" value="Aminoacid dehydrogenase-like, N-terminal domain"/>
    <property type="match status" value="1"/>
</dbReference>
<evidence type="ECO:0000256" key="1">
    <source>
        <dbReference type="ARBA" id="ARBA00012962"/>
    </source>
</evidence>
<dbReference type="InterPro" id="IPR036291">
    <property type="entry name" value="NAD(P)-bd_dom_sf"/>
</dbReference>
<protein>
    <recommendedName>
        <fullName evidence="1">shikimate dehydrogenase (NADP(+))</fullName>
        <ecNumber evidence="1">1.1.1.25</ecNumber>
    </recommendedName>
</protein>
<evidence type="ECO:0000259" key="6">
    <source>
        <dbReference type="Pfam" id="PF01488"/>
    </source>
</evidence>
<dbReference type="InterPro" id="IPR041121">
    <property type="entry name" value="SDH_C"/>
</dbReference>
<accession>A0A3B1E781</accession>
<evidence type="ECO:0000259" key="7">
    <source>
        <dbReference type="Pfam" id="PF08501"/>
    </source>
</evidence>
<dbReference type="InterPro" id="IPR006151">
    <property type="entry name" value="Shikm_DH/Glu-tRNA_Rdtase"/>
</dbReference>
<dbReference type="EMBL" id="UOYO01000024">
    <property type="protein sequence ID" value="VAY87333.1"/>
    <property type="molecule type" value="Genomic_DNA"/>
</dbReference>
<proteinExistence type="predicted"/>
<evidence type="ECO:0000256" key="3">
    <source>
        <dbReference type="ARBA" id="ARBA00022857"/>
    </source>
</evidence>
<dbReference type="Gene3D" id="3.40.50.10860">
    <property type="entry name" value="Leucine Dehydrogenase, chain A, domain 1"/>
    <property type="match status" value="1"/>
</dbReference>
<reference evidence="9" key="1">
    <citation type="submission" date="2018-10" db="EMBL/GenBank/DDBJ databases">
        <authorList>
            <person name="Aoki K."/>
        </authorList>
    </citation>
    <scope>NUCLEOTIDE SEQUENCE</scope>
</reference>
<keyword evidence="4 9" id="KW-0560">Oxidoreductase</keyword>
<dbReference type="Pfam" id="PF08501">
    <property type="entry name" value="Shikimate_dh_N"/>
    <property type="match status" value="1"/>
</dbReference>
<dbReference type="Gene3D" id="3.40.50.720">
    <property type="entry name" value="NAD(P)-binding Rossmann-like Domain"/>
    <property type="match status" value="1"/>
</dbReference>
<gene>
    <name evidence="9" type="ORF">MNB_ARC-1_191</name>
</gene>
<dbReference type="InterPro" id="IPR011342">
    <property type="entry name" value="Shikimate_DH"/>
</dbReference>
<dbReference type="Pfam" id="PF18317">
    <property type="entry name" value="SDH_C"/>
    <property type="match status" value="1"/>
</dbReference>
<keyword evidence="5" id="KW-0057">Aromatic amino acid biosynthesis</keyword>
<dbReference type="GO" id="GO:0004764">
    <property type="term" value="F:shikimate 3-dehydrogenase (NADP+) activity"/>
    <property type="evidence" value="ECO:0007669"/>
    <property type="project" value="UniProtKB-EC"/>
</dbReference>
<dbReference type="SUPFAM" id="SSF51735">
    <property type="entry name" value="NAD(P)-binding Rossmann-fold domains"/>
    <property type="match status" value="1"/>
</dbReference>
<dbReference type="GO" id="GO:0009073">
    <property type="term" value="P:aromatic amino acid family biosynthetic process"/>
    <property type="evidence" value="ECO:0007669"/>
    <property type="project" value="UniProtKB-KW"/>
</dbReference>
<dbReference type="EC" id="1.1.1.25" evidence="1"/>
<feature type="domain" description="Quinate/shikimate 5-dehydrogenase/glutamyl-tRNA reductase" evidence="6">
    <location>
        <begin position="113"/>
        <end position="181"/>
    </location>
</feature>
<dbReference type="InterPro" id="IPR013708">
    <property type="entry name" value="Shikimate_DH-bd_N"/>
</dbReference>
<sequence length="266" mass="30169">MKFTIYGNPVKHSKSPQMHNAGFKYIDFNANYTKTLLEDGHFIKKHFLDNNINGANITVPYKEDAFEYANEVKGIAKEIGAVNTYINENGKIIAYNTDAPGFIKAIEDFGRIKSALILGAGGTAKAIAVALKNKNINTTIINRSEKKLEFFKHLKCKTYSWDELDYMAFPQHQLIINSTSAGLNDREYPISKNILEHILIRADYAFDCIYGKQTPFLQLAKKEDLKYKDGEDMLLYQGVLAFELFTGIKADIQVVEAMRKGLKYKI</sequence>
<dbReference type="CDD" id="cd01065">
    <property type="entry name" value="NAD_bind_Shikimate_DH"/>
    <property type="match status" value="1"/>
</dbReference>
<feature type="domain" description="SDH C-terminal" evidence="8">
    <location>
        <begin position="230"/>
        <end position="256"/>
    </location>
</feature>
<evidence type="ECO:0000259" key="8">
    <source>
        <dbReference type="Pfam" id="PF18317"/>
    </source>
</evidence>
<feature type="domain" description="Shikimate dehydrogenase substrate binding N-terminal" evidence="7">
    <location>
        <begin position="5"/>
        <end position="84"/>
    </location>
</feature>
<dbReference type="PANTHER" id="PTHR21089">
    <property type="entry name" value="SHIKIMATE DEHYDROGENASE"/>
    <property type="match status" value="1"/>
</dbReference>
<dbReference type="UniPathway" id="UPA00053">
    <property type="reaction ID" value="UER00087"/>
</dbReference>
<dbReference type="GO" id="GO:0009423">
    <property type="term" value="P:chorismate biosynthetic process"/>
    <property type="evidence" value="ECO:0007669"/>
    <property type="project" value="UniProtKB-UniPathway"/>
</dbReference>
<dbReference type="InterPro" id="IPR022893">
    <property type="entry name" value="Shikimate_DH_fam"/>
</dbReference>
<keyword evidence="3" id="KW-0521">NADP</keyword>
<evidence type="ECO:0000313" key="9">
    <source>
        <dbReference type="EMBL" id="VAY87333.1"/>
    </source>
</evidence>
<dbReference type="AlphaFoldDB" id="A0A3B1E781"/>
<dbReference type="PANTHER" id="PTHR21089:SF1">
    <property type="entry name" value="BIFUNCTIONAL 3-DEHYDROQUINATE DEHYDRATASE_SHIKIMATE DEHYDROGENASE, CHLOROPLASTIC"/>
    <property type="match status" value="1"/>
</dbReference>
<name>A0A3B1E781_9ZZZZ</name>
<dbReference type="GO" id="GO:0008652">
    <property type="term" value="P:amino acid biosynthetic process"/>
    <property type="evidence" value="ECO:0007669"/>
    <property type="project" value="UniProtKB-KW"/>
</dbReference>
<dbReference type="GO" id="GO:0019632">
    <property type="term" value="P:shikimate metabolic process"/>
    <property type="evidence" value="ECO:0007669"/>
    <property type="project" value="InterPro"/>
</dbReference>
<evidence type="ECO:0000256" key="5">
    <source>
        <dbReference type="ARBA" id="ARBA00023141"/>
    </source>
</evidence>
<dbReference type="Pfam" id="PF01488">
    <property type="entry name" value="Shikimate_DH"/>
    <property type="match status" value="1"/>
</dbReference>
<dbReference type="NCBIfam" id="NF001316">
    <property type="entry name" value="PRK00258.2-5"/>
    <property type="match status" value="1"/>
</dbReference>
<dbReference type="InterPro" id="IPR046346">
    <property type="entry name" value="Aminoacid_DH-like_N_sf"/>
</dbReference>
<keyword evidence="2" id="KW-0028">Amino-acid biosynthesis</keyword>
<evidence type="ECO:0000256" key="4">
    <source>
        <dbReference type="ARBA" id="ARBA00023002"/>
    </source>
</evidence>
<dbReference type="GO" id="GO:0050661">
    <property type="term" value="F:NADP binding"/>
    <property type="evidence" value="ECO:0007669"/>
    <property type="project" value="InterPro"/>
</dbReference>
<evidence type="ECO:0000256" key="2">
    <source>
        <dbReference type="ARBA" id="ARBA00022605"/>
    </source>
</evidence>
<dbReference type="NCBIfam" id="TIGR00507">
    <property type="entry name" value="aroE"/>
    <property type="match status" value="1"/>
</dbReference>
<organism evidence="9">
    <name type="scientific">hydrothermal vent metagenome</name>
    <dbReference type="NCBI Taxonomy" id="652676"/>
    <lineage>
        <taxon>unclassified sequences</taxon>
        <taxon>metagenomes</taxon>
        <taxon>ecological metagenomes</taxon>
    </lineage>
</organism>
<dbReference type="GO" id="GO:0005829">
    <property type="term" value="C:cytosol"/>
    <property type="evidence" value="ECO:0007669"/>
    <property type="project" value="TreeGrafter"/>
</dbReference>